<organism evidence="2 3">
    <name type="scientific">Streptomyces botrytidirepellens</name>
    <dbReference type="NCBI Taxonomy" id="2486417"/>
    <lineage>
        <taxon>Bacteria</taxon>
        <taxon>Bacillati</taxon>
        <taxon>Actinomycetota</taxon>
        <taxon>Actinomycetes</taxon>
        <taxon>Kitasatosporales</taxon>
        <taxon>Streptomycetaceae</taxon>
        <taxon>Streptomyces</taxon>
    </lineage>
</organism>
<accession>A0A3M8SD48</accession>
<proteinExistence type="predicted"/>
<evidence type="ECO:0000256" key="1">
    <source>
        <dbReference type="SAM" id="MobiDB-lite"/>
    </source>
</evidence>
<evidence type="ECO:0000313" key="2">
    <source>
        <dbReference type="EMBL" id="RNF79171.1"/>
    </source>
</evidence>
<dbReference type="EMBL" id="RIBZ01000877">
    <property type="protein sequence ID" value="RNF79171.1"/>
    <property type="molecule type" value="Genomic_DNA"/>
</dbReference>
<gene>
    <name evidence="2" type="ORF">EEJ42_48120</name>
</gene>
<dbReference type="Proteomes" id="UP000275401">
    <property type="component" value="Unassembled WGS sequence"/>
</dbReference>
<dbReference type="AlphaFoldDB" id="A0A3M8SD48"/>
<sequence>MTDRYDIDGVPGGPDTPHDAGGGERAGAPPWWVFHDSGLEPSGERAAPPIPAPPPWRVFEDAGTPLPPPGT</sequence>
<reference evidence="2 3" key="1">
    <citation type="submission" date="2018-11" db="EMBL/GenBank/DDBJ databases">
        <title>The Potential of Streptomyces as Biocontrol Agents against the Tomato grey mould, Botrytis cinerea (Gray mold) Frontiers in Microbiology.</title>
        <authorList>
            <person name="Li D."/>
        </authorList>
    </citation>
    <scope>NUCLEOTIDE SEQUENCE [LARGE SCALE GENOMIC DNA]</scope>
    <source>
        <strain evidence="2 3">NEAU-LD23</strain>
    </source>
</reference>
<feature type="non-terminal residue" evidence="2">
    <location>
        <position position="71"/>
    </location>
</feature>
<protein>
    <submittedName>
        <fullName evidence="2">Uncharacterized protein</fullName>
    </submittedName>
</protein>
<keyword evidence="3" id="KW-1185">Reference proteome</keyword>
<feature type="region of interest" description="Disordered" evidence="1">
    <location>
        <begin position="1"/>
        <end position="71"/>
    </location>
</feature>
<name>A0A3M8SD48_9ACTN</name>
<comment type="caution">
    <text evidence="2">The sequence shown here is derived from an EMBL/GenBank/DDBJ whole genome shotgun (WGS) entry which is preliminary data.</text>
</comment>
<evidence type="ECO:0000313" key="3">
    <source>
        <dbReference type="Proteomes" id="UP000275401"/>
    </source>
</evidence>